<accession>A0A7W9SGH4</accession>
<sequence length="138" mass="16476">MDKMTCQMTVLFEGAFWVGIFEKTEGNRLSVAKVTFGAEPKDLEVRDFILKHFYELKFSPEVKTQVKERKQNPKRAQREVKKQLQRAGIGTKSQQALSLQHEENKQKRKEKNREQKRIEEERQFMLKQAKKKEKHRGR</sequence>
<dbReference type="GeneID" id="85015280"/>
<feature type="region of interest" description="Disordered" evidence="1">
    <location>
        <begin position="64"/>
        <end position="138"/>
    </location>
</feature>
<name>A0A7W9SGH4_9FIRM</name>
<dbReference type="Pfam" id="PF11208">
    <property type="entry name" value="DUF2992"/>
    <property type="match status" value="1"/>
</dbReference>
<dbReference type="RefSeq" id="WP_007157312.1">
    <property type="nucleotide sequence ID" value="NZ_JABZRA010000202.1"/>
</dbReference>
<evidence type="ECO:0000313" key="2">
    <source>
        <dbReference type="EMBL" id="MBB6041758.1"/>
    </source>
</evidence>
<dbReference type="InterPro" id="IPR016787">
    <property type="entry name" value="UCP021328"/>
</dbReference>
<feature type="compositionally biased region" description="Basic and acidic residues" evidence="1">
    <location>
        <begin position="64"/>
        <end position="82"/>
    </location>
</feature>
<dbReference type="Proteomes" id="UP000522163">
    <property type="component" value="Unassembled WGS sequence"/>
</dbReference>
<dbReference type="EMBL" id="JABZRA010000202">
    <property type="protein sequence ID" value="MBF1273637.1"/>
    <property type="molecule type" value="Genomic_DNA"/>
</dbReference>
<evidence type="ECO:0000256" key="1">
    <source>
        <dbReference type="SAM" id="MobiDB-lite"/>
    </source>
</evidence>
<protein>
    <submittedName>
        <fullName evidence="3">YjdF family protein</fullName>
    </submittedName>
</protein>
<evidence type="ECO:0000313" key="3">
    <source>
        <dbReference type="EMBL" id="MBF1273637.1"/>
    </source>
</evidence>
<dbReference type="Proteomes" id="UP000775770">
    <property type="component" value="Unassembled WGS sequence"/>
</dbReference>
<proteinExistence type="predicted"/>
<comment type="caution">
    <text evidence="2">The sequence shown here is derived from an EMBL/GenBank/DDBJ whole genome shotgun (WGS) entry which is preliminary data.</text>
</comment>
<reference evidence="3" key="1">
    <citation type="submission" date="2020-04" db="EMBL/GenBank/DDBJ databases">
        <title>Deep metagenomics examines the oral microbiome during advanced dental caries in children, revealing novel taxa and co-occurrences with host molecules.</title>
        <authorList>
            <person name="Baker J.L."/>
            <person name="Morton J.T."/>
            <person name="Dinis M."/>
            <person name="Alvarez R."/>
            <person name="Tran N.C."/>
            <person name="Knight R."/>
            <person name="Edlund A."/>
        </authorList>
    </citation>
    <scope>NUCLEOTIDE SEQUENCE</scope>
    <source>
        <strain evidence="3">JCVI_38_bin.19</strain>
    </source>
</reference>
<feature type="compositionally biased region" description="Basic and acidic residues" evidence="1">
    <location>
        <begin position="100"/>
        <end position="124"/>
    </location>
</feature>
<gene>
    <name evidence="2" type="ORF">HNQ46_001748</name>
    <name evidence="3" type="ORF">HXM90_09555</name>
</gene>
<dbReference type="PIRSF" id="PIRSF021328">
    <property type="entry name" value="UCP021328"/>
    <property type="match status" value="1"/>
</dbReference>
<dbReference type="AlphaFoldDB" id="A0A7W9SGH4"/>
<evidence type="ECO:0000313" key="4">
    <source>
        <dbReference type="Proteomes" id="UP000522163"/>
    </source>
</evidence>
<reference evidence="2 4" key="2">
    <citation type="submission" date="2020-08" db="EMBL/GenBank/DDBJ databases">
        <title>Genomic Encyclopedia of Type Strains, Phase IV (KMG-IV): sequencing the most valuable type-strain genomes for metagenomic binning, comparative biology and taxonomic classification.</title>
        <authorList>
            <person name="Goeker M."/>
        </authorList>
    </citation>
    <scope>NUCLEOTIDE SEQUENCE [LARGE SCALE GENOMIC DNA]</scope>
    <source>
        <strain evidence="2 4">DSM 17245</strain>
    </source>
</reference>
<dbReference type="EMBL" id="JACHHH010000008">
    <property type="protein sequence ID" value="MBB6041758.1"/>
    <property type="molecule type" value="Genomic_DNA"/>
</dbReference>
<feature type="compositionally biased region" description="Basic residues" evidence="1">
    <location>
        <begin position="128"/>
        <end position="138"/>
    </location>
</feature>
<organism evidence="2 4">
    <name type="scientific">Oribacterium sinus</name>
    <dbReference type="NCBI Taxonomy" id="237576"/>
    <lineage>
        <taxon>Bacteria</taxon>
        <taxon>Bacillati</taxon>
        <taxon>Bacillota</taxon>
        <taxon>Clostridia</taxon>
        <taxon>Lachnospirales</taxon>
        <taxon>Lachnospiraceae</taxon>
        <taxon>Oribacterium</taxon>
    </lineage>
</organism>